<evidence type="ECO:0000313" key="1">
    <source>
        <dbReference type="EMBL" id="KAH9557215.1"/>
    </source>
</evidence>
<reference evidence="2" key="1">
    <citation type="journal article" date="2022" name="New Phytol.">
        <title>Phylogenomic structure and speciation in an emerging model: the Sphagnum magellanicum complex (Bryophyta).</title>
        <authorList>
            <person name="Shaw A.J."/>
            <person name="Piatkowski B."/>
            <person name="Duffy A.M."/>
            <person name="Aguero B."/>
            <person name="Imwattana K."/>
            <person name="Nieto-Lugilde M."/>
            <person name="Healey A."/>
            <person name="Weston D.J."/>
            <person name="Patel M.N."/>
            <person name="Schmutz J."/>
            <person name="Grimwood J."/>
            <person name="Yavitt J.B."/>
            <person name="Hassel K."/>
            <person name="Stenoien H.K."/>
            <person name="Flatberg K.I."/>
            <person name="Bickford C.P."/>
            <person name="Hicks K.A."/>
        </authorList>
    </citation>
    <scope>NUCLEOTIDE SEQUENCE [LARGE SCALE GENOMIC DNA]</scope>
</reference>
<sequence>MILFWGDVVSPLLVYTVLSLTVIITRLYVSIVPTEYTSEMFQGLWWWQGCSAICFRPFDICCINGGAETLVAVAGMVSQKAQDGDFNSQCV</sequence>
<dbReference type="Proteomes" id="UP000828922">
    <property type="component" value="Linkage Group LG07"/>
</dbReference>
<dbReference type="EMBL" id="CM038913">
    <property type="protein sequence ID" value="KAH9557215.1"/>
    <property type="molecule type" value="Genomic_DNA"/>
</dbReference>
<name>A0ACB8HLW7_9BRYO</name>
<accession>A0ACB8HLW7</accession>
<evidence type="ECO:0000313" key="2">
    <source>
        <dbReference type="Proteomes" id="UP000828922"/>
    </source>
</evidence>
<protein>
    <submittedName>
        <fullName evidence="1">Uncharacterized protein</fullName>
    </submittedName>
</protein>
<keyword evidence="2" id="KW-1185">Reference proteome</keyword>
<gene>
    <name evidence="1" type="ORF">CY35_07G073000</name>
</gene>
<comment type="caution">
    <text evidence="1">The sequence shown here is derived from an EMBL/GenBank/DDBJ whole genome shotgun (WGS) entry which is preliminary data.</text>
</comment>
<organism evidence="1 2">
    <name type="scientific">Sphagnum magellanicum</name>
    <dbReference type="NCBI Taxonomy" id="128215"/>
    <lineage>
        <taxon>Eukaryota</taxon>
        <taxon>Viridiplantae</taxon>
        <taxon>Streptophyta</taxon>
        <taxon>Embryophyta</taxon>
        <taxon>Bryophyta</taxon>
        <taxon>Sphagnophytina</taxon>
        <taxon>Sphagnopsida</taxon>
        <taxon>Sphagnales</taxon>
        <taxon>Sphagnaceae</taxon>
        <taxon>Sphagnum</taxon>
    </lineage>
</organism>
<proteinExistence type="predicted"/>